<proteinExistence type="predicted"/>
<organism evidence="2 3">
    <name type="scientific">Virgisporangium aurantiacum</name>
    <dbReference type="NCBI Taxonomy" id="175570"/>
    <lineage>
        <taxon>Bacteria</taxon>
        <taxon>Bacillati</taxon>
        <taxon>Actinomycetota</taxon>
        <taxon>Actinomycetes</taxon>
        <taxon>Micromonosporales</taxon>
        <taxon>Micromonosporaceae</taxon>
        <taxon>Virgisporangium</taxon>
    </lineage>
</organism>
<evidence type="ECO:0000256" key="1">
    <source>
        <dbReference type="SAM" id="SignalP"/>
    </source>
</evidence>
<reference evidence="2" key="1">
    <citation type="submission" date="2021-01" db="EMBL/GenBank/DDBJ databases">
        <title>Whole genome shotgun sequence of Virgisporangium aurantiacum NBRC 16421.</title>
        <authorList>
            <person name="Komaki H."/>
            <person name="Tamura T."/>
        </authorList>
    </citation>
    <scope>NUCLEOTIDE SEQUENCE</scope>
    <source>
        <strain evidence="2">NBRC 16421</strain>
    </source>
</reference>
<evidence type="ECO:0000313" key="2">
    <source>
        <dbReference type="EMBL" id="GIJ64808.1"/>
    </source>
</evidence>
<gene>
    <name evidence="2" type="ORF">Vau01_123240</name>
</gene>
<dbReference type="AlphaFoldDB" id="A0A8J3ZND3"/>
<dbReference type="EMBL" id="BOPG01000130">
    <property type="protein sequence ID" value="GIJ64808.1"/>
    <property type="molecule type" value="Genomic_DNA"/>
</dbReference>
<keyword evidence="3" id="KW-1185">Reference proteome</keyword>
<name>A0A8J3ZND3_9ACTN</name>
<accession>A0A8J3ZND3</accession>
<keyword evidence="1" id="KW-0732">Signal</keyword>
<protein>
    <submittedName>
        <fullName evidence="2">Uncharacterized protein</fullName>
    </submittedName>
</protein>
<evidence type="ECO:0000313" key="3">
    <source>
        <dbReference type="Proteomes" id="UP000612585"/>
    </source>
</evidence>
<dbReference type="RefSeq" id="WP_204014350.1">
    <property type="nucleotide sequence ID" value="NZ_BOPG01000130.1"/>
</dbReference>
<feature type="chain" id="PRO_5035310421" evidence="1">
    <location>
        <begin position="30"/>
        <end position="244"/>
    </location>
</feature>
<comment type="caution">
    <text evidence="2">The sequence shown here is derived from an EMBL/GenBank/DDBJ whole genome shotgun (WGS) entry which is preliminary data.</text>
</comment>
<feature type="signal peptide" evidence="1">
    <location>
        <begin position="1"/>
        <end position="29"/>
    </location>
</feature>
<sequence length="244" mass="25753">MRSMIVRRLGPALAAFAVAVVAAPLPAAAGTGTGTGGGSQVRAALVRGDTPAARQVLQGLDAMQRALPGYRTPAGLSGQALADHLTSTSAAVRKAVAAQPAGARLAAGGFFCLGDPTWFYIRSDQGGGYMRTVSGGYVNATGGTGGTSQVLICTHTDWNPTHWVFFFNGTKGYMQPRSDGRIDANNNGQFTLTQLFTWGTWDGAYWINSYGRNAYVAASLNASDKPVWATSANYLGWERWQIHS</sequence>
<dbReference type="Proteomes" id="UP000612585">
    <property type="component" value="Unassembled WGS sequence"/>
</dbReference>